<keyword evidence="4" id="KW-0963">Cytoplasm</keyword>
<evidence type="ECO:0000256" key="4">
    <source>
        <dbReference type="ARBA" id="ARBA00022490"/>
    </source>
</evidence>
<reference evidence="9" key="1">
    <citation type="submission" date="2020-11" db="EMBL/GenBank/DDBJ databases">
        <authorList>
            <consortium name="DOE Joint Genome Institute"/>
            <person name="Ahrendt S."/>
            <person name="Riley R."/>
            <person name="Andreopoulos W."/>
            <person name="Labutti K."/>
            <person name="Pangilinan J."/>
            <person name="Ruiz-Duenas F.J."/>
            <person name="Barrasa J.M."/>
            <person name="Sanchez-Garcia M."/>
            <person name="Camarero S."/>
            <person name="Miyauchi S."/>
            <person name="Serrano A."/>
            <person name="Linde D."/>
            <person name="Babiker R."/>
            <person name="Drula E."/>
            <person name="Ayuso-Fernandez I."/>
            <person name="Pacheco R."/>
            <person name="Padilla G."/>
            <person name="Ferreira P."/>
            <person name="Barriuso J."/>
            <person name="Kellner H."/>
            <person name="Castanera R."/>
            <person name="Alfaro M."/>
            <person name="Ramirez L."/>
            <person name="Pisabarro A.G."/>
            <person name="Kuo A."/>
            <person name="Tritt A."/>
            <person name="Lipzen A."/>
            <person name="He G."/>
            <person name="Yan M."/>
            <person name="Ng V."/>
            <person name="Cullen D."/>
            <person name="Martin F."/>
            <person name="Rosso M.-N."/>
            <person name="Henrissat B."/>
            <person name="Hibbett D."/>
            <person name="Martinez A.T."/>
            <person name="Grigoriev I.V."/>
        </authorList>
    </citation>
    <scope>NUCLEOTIDE SEQUENCE</scope>
    <source>
        <strain evidence="9">CIRM-BRFM 674</strain>
    </source>
</reference>
<evidence type="ECO:0000313" key="10">
    <source>
        <dbReference type="Proteomes" id="UP000807469"/>
    </source>
</evidence>
<comment type="similarity">
    <text evidence="3">Belongs to the CCNDBP1 family.</text>
</comment>
<sequence>MSDIQKATVSLVLLVESCAAALKGLSEAHDIGDYPTSDFGTLRTDFVTILSIIYAATTKVALSLKPSSPQHKASLVPLKDLTNNVAALVHSIRLMRVKEGATIVQEYEKVARGVIVAVQALGMTLNSSSATSTGTTEEYLVRTGEIHELIDNAKKSGGLSINNRDAVCRIFLRDQDSLLDAAEEIQEMCKPSADNSDEHVDDFDDGWSELGISSSQKPSQVELMTMEKVQTLVKIALLLHKRIARDILSSDARSKGNLALDKLGSFSGKLLAAFDDLISSMYAPQQASNIKLHLGSFQRVIKLIQPIIVLPPNKSLDEEFESLSISSQSRDKNDVWFATCFEQIDNAVSRISNSLEDTPPIDCP</sequence>
<dbReference type="Pfam" id="PF20936">
    <property type="entry name" value="GCIP_C"/>
    <property type="match status" value="1"/>
</dbReference>
<evidence type="ECO:0008006" key="11">
    <source>
        <dbReference type="Google" id="ProtNLM"/>
    </source>
</evidence>
<gene>
    <name evidence="9" type="ORF">BDN70DRAFT_874529</name>
</gene>
<comment type="subcellular location">
    <subcellularLocation>
        <location evidence="2">Cytoplasm</location>
    </subcellularLocation>
    <subcellularLocation>
        <location evidence="1">Nucleus</location>
    </subcellularLocation>
</comment>
<evidence type="ECO:0000256" key="2">
    <source>
        <dbReference type="ARBA" id="ARBA00004496"/>
    </source>
</evidence>
<dbReference type="GO" id="GO:0005737">
    <property type="term" value="C:cytoplasm"/>
    <property type="evidence" value="ECO:0007669"/>
    <property type="project" value="UniProtKB-SubCell"/>
</dbReference>
<evidence type="ECO:0000259" key="7">
    <source>
        <dbReference type="Pfam" id="PF13324"/>
    </source>
</evidence>
<evidence type="ECO:0000256" key="3">
    <source>
        <dbReference type="ARBA" id="ARBA00008940"/>
    </source>
</evidence>
<comment type="caution">
    <text evidence="9">The sequence shown here is derived from an EMBL/GenBank/DDBJ whole genome shotgun (WGS) entry which is preliminary data.</text>
</comment>
<dbReference type="Pfam" id="PF13324">
    <property type="entry name" value="GCIP_N"/>
    <property type="match status" value="1"/>
</dbReference>
<evidence type="ECO:0000256" key="5">
    <source>
        <dbReference type="ARBA" id="ARBA00023242"/>
    </source>
</evidence>
<dbReference type="GO" id="GO:0005634">
    <property type="term" value="C:nucleus"/>
    <property type="evidence" value="ECO:0007669"/>
    <property type="project" value="UniProtKB-SubCell"/>
</dbReference>
<accession>A0A9P5Z9M7</accession>
<keyword evidence="5" id="KW-0539">Nucleus</keyword>
<organism evidence="9 10">
    <name type="scientific">Pholiota conissans</name>
    <dbReference type="NCBI Taxonomy" id="109636"/>
    <lineage>
        <taxon>Eukaryota</taxon>
        <taxon>Fungi</taxon>
        <taxon>Dikarya</taxon>
        <taxon>Basidiomycota</taxon>
        <taxon>Agaricomycotina</taxon>
        <taxon>Agaricomycetes</taxon>
        <taxon>Agaricomycetidae</taxon>
        <taxon>Agaricales</taxon>
        <taxon>Agaricineae</taxon>
        <taxon>Strophariaceae</taxon>
        <taxon>Pholiota</taxon>
    </lineage>
</organism>
<dbReference type="PANTHER" id="PTHR15492:SF1">
    <property type="entry name" value="CYCLIN-D1-BINDING PROTEIN 1"/>
    <property type="match status" value="1"/>
</dbReference>
<dbReference type="OrthoDB" id="41588at2759"/>
<dbReference type="Gene3D" id="1.20.1410.10">
    <property type="entry name" value="I/LWEQ domain"/>
    <property type="match status" value="1"/>
</dbReference>
<dbReference type="InterPro" id="IPR049318">
    <property type="entry name" value="GCIP_C"/>
</dbReference>
<dbReference type="Proteomes" id="UP000807469">
    <property type="component" value="Unassembled WGS sequence"/>
</dbReference>
<feature type="domain" description="Cyclin-D1-binding protein 1-like N-terminal" evidence="7">
    <location>
        <begin position="49"/>
        <end position="188"/>
    </location>
</feature>
<evidence type="ECO:0000313" key="9">
    <source>
        <dbReference type="EMBL" id="KAF9482750.1"/>
    </source>
</evidence>
<keyword evidence="10" id="KW-1185">Reference proteome</keyword>
<evidence type="ECO:0000259" key="8">
    <source>
        <dbReference type="Pfam" id="PF20936"/>
    </source>
</evidence>
<proteinExistence type="inferred from homology"/>
<dbReference type="InterPro" id="IPR026907">
    <property type="entry name" value="GCIP-like"/>
</dbReference>
<dbReference type="EMBL" id="MU155161">
    <property type="protein sequence ID" value="KAF9482750.1"/>
    <property type="molecule type" value="Genomic_DNA"/>
</dbReference>
<dbReference type="AlphaFoldDB" id="A0A9P5Z9M7"/>
<feature type="domain" description="Cyclin-D1-binding protein 1-like C-terminal" evidence="8">
    <location>
        <begin position="204"/>
        <end position="304"/>
    </location>
</feature>
<protein>
    <recommendedName>
        <fullName evidence="11">Cyclin-D1-binding protein 1</fullName>
    </recommendedName>
</protein>
<name>A0A9P5Z9M7_9AGAR</name>
<dbReference type="InterPro" id="IPR049317">
    <property type="entry name" value="GCIP-like_N"/>
</dbReference>
<evidence type="ECO:0000256" key="1">
    <source>
        <dbReference type="ARBA" id="ARBA00004123"/>
    </source>
</evidence>
<keyword evidence="6" id="KW-0131">Cell cycle</keyword>
<evidence type="ECO:0000256" key="6">
    <source>
        <dbReference type="ARBA" id="ARBA00023306"/>
    </source>
</evidence>
<dbReference type="PANTHER" id="PTHR15492">
    <property type="entry name" value="CYCLIN D1-BINDING PROTEIN 1"/>
    <property type="match status" value="1"/>
</dbReference>